<dbReference type="PANTHER" id="PTHR24291">
    <property type="entry name" value="CYTOCHROME P450 FAMILY 4"/>
    <property type="match status" value="1"/>
</dbReference>
<keyword evidence="5 7" id="KW-0408">Iron</keyword>
<dbReference type="InterPro" id="IPR002401">
    <property type="entry name" value="Cyt_P450_E_grp-I"/>
</dbReference>
<dbReference type="SUPFAM" id="SSF48264">
    <property type="entry name" value="Cytochrome P450"/>
    <property type="match status" value="1"/>
</dbReference>
<evidence type="ECO:0000256" key="2">
    <source>
        <dbReference type="ARBA" id="ARBA00022617"/>
    </source>
</evidence>
<dbReference type="Proteomes" id="UP001397290">
    <property type="component" value="Unassembled WGS sequence"/>
</dbReference>
<dbReference type="GO" id="GO:0004497">
    <property type="term" value="F:monooxygenase activity"/>
    <property type="evidence" value="ECO:0007669"/>
    <property type="project" value="UniProtKB-KW"/>
</dbReference>
<evidence type="ECO:0000313" key="9">
    <source>
        <dbReference type="Proteomes" id="UP001397290"/>
    </source>
</evidence>
<dbReference type="PRINTS" id="PR00385">
    <property type="entry name" value="P450"/>
</dbReference>
<comment type="cofactor">
    <cofactor evidence="7">
        <name>heme</name>
        <dbReference type="ChEBI" id="CHEBI:30413"/>
    </cofactor>
</comment>
<dbReference type="InterPro" id="IPR050196">
    <property type="entry name" value="Cytochrome_P450_Monoox"/>
</dbReference>
<comment type="caution">
    <text evidence="8">The sequence shown here is derived from an EMBL/GenBank/DDBJ whole genome shotgun (WGS) entry which is preliminary data.</text>
</comment>
<evidence type="ECO:0000256" key="4">
    <source>
        <dbReference type="ARBA" id="ARBA00023002"/>
    </source>
</evidence>
<evidence type="ECO:0000256" key="7">
    <source>
        <dbReference type="PIRSR" id="PIRSR602401-1"/>
    </source>
</evidence>
<accession>A0AAW0RHC7</accession>
<evidence type="ECO:0000256" key="1">
    <source>
        <dbReference type="ARBA" id="ARBA00010617"/>
    </source>
</evidence>
<keyword evidence="6" id="KW-0503">Monooxygenase</keyword>
<dbReference type="Gene3D" id="1.10.630.10">
    <property type="entry name" value="Cytochrome P450"/>
    <property type="match status" value="1"/>
</dbReference>
<proteinExistence type="inferred from homology"/>
<keyword evidence="3 7" id="KW-0479">Metal-binding</keyword>
<evidence type="ECO:0000256" key="5">
    <source>
        <dbReference type="ARBA" id="ARBA00023004"/>
    </source>
</evidence>
<dbReference type="GO" id="GO:0016705">
    <property type="term" value="F:oxidoreductase activity, acting on paired donors, with incorporation or reduction of molecular oxygen"/>
    <property type="evidence" value="ECO:0007669"/>
    <property type="project" value="InterPro"/>
</dbReference>
<dbReference type="PANTHER" id="PTHR24291:SF50">
    <property type="entry name" value="BIFUNCTIONAL ALBAFLAVENONE MONOOXYGENASE_TERPENE SYNTHASE"/>
    <property type="match status" value="1"/>
</dbReference>
<dbReference type="PRINTS" id="PR00463">
    <property type="entry name" value="EP450I"/>
</dbReference>
<dbReference type="GO" id="GO:0005506">
    <property type="term" value="F:iron ion binding"/>
    <property type="evidence" value="ECO:0007669"/>
    <property type="project" value="InterPro"/>
</dbReference>
<feature type="binding site" description="axial binding residue" evidence="7">
    <location>
        <position position="673"/>
    </location>
    <ligand>
        <name>heme</name>
        <dbReference type="ChEBI" id="CHEBI:30413"/>
    </ligand>
    <ligandPart>
        <name>Fe</name>
        <dbReference type="ChEBI" id="CHEBI:18248"/>
    </ligandPart>
</feature>
<protein>
    <recommendedName>
        <fullName evidence="10">Cytochrome P450</fullName>
    </recommendedName>
</protein>
<comment type="similarity">
    <text evidence="1">Belongs to the cytochrome P450 family.</text>
</comment>
<keyword evidence="9" id="KW-1185">Reference proteome</keyword>
<keyword evidence="4" id="KW-0560">Oxidoreductase</keyword>
<dbReference type="GO" id="GO:0020037">
    <property type="term" value="F:heme binding"/>
    <property type="evidence" value="ECO:0007669"/>
    <property type="project" value="InterPro"/>
</dbReference>
<organism evidence="8 9">
    <name type="scientific">Beauveria asiatica</name>
    <dbReference type="NCBI Taxonomy" id="1069075"/>
    <lineage>
        <taxon>Eukaryota</taxon>
        <taxon>Fungi</taxon>
        <taxon>Dikarya</taxon>
        <taxon>Ascomycota</taxon>
        <taxon>Pezizomycotina</taxon>
        <taxon>Sordariomycetes</taxon>
        <taxon>Hypocreomycetidae</taxon>
        <taxon>Hypocreales</taxon>
        <taxon>Cordycipitaceae</taxon>
        <taxon>Beauveria</taxon>
    </lineage>
</organism>
<reference evidence="8 9" key="1">
    <citation type="submission" date="2020-02" db="EMBL/GenBank/DDBJ databases">
        <title>Comparative genomics of the hypocrealean fungal genus Beauvera.</title>
        <authorList>
            <person name="Showalter D.N."/>
            <person name="Bushley K.E."/>
            <person name="Rehner S.A."/>
        </authorList>
    </citation>
    <scope>NUCLEOTIDE SEQUENCE [LARGE SCALE GENOMIC DNA]</scope>
    <source>
        <strain evidence="8 9">ARSEF4384</strain>
    </source>
</reference>
<dbReference type="AlphaFoldDB" id="A0AAW0RHC7"/>
<evidence type="ECO:0000256" key="3">
    <source>
        <dbReference type="ARBA" id="ARBA00022723"/>
    </source>
</evidence>
<evidence type="ECO:0000256" key="6">
    <source>
        <dbReference type="ARBA" id="ARBA00023033"/>
    </source>
</evidence>
<keyword evidence="2 7" id="KW-0349">Heme</keyword>
<dbReference type="InterPro" id="IPR036396">
    <property type="entry name" value="Cyt_P450_sf"/>
</dbReference>
<evidence type="ECO:0008006" key="10">
    <source>
        <dbReference type="Google" id="ProtNLM"/>
    </source>
</evidence>
<dbReference type="InterPro" id="IPR001128">
    <property type="entry name" value="Cyt_P450"/>
</dbReference>
<dbReference type="Pfam" id="PF00067">
    <property type="entry name" value="p450"/>
    <property type="match status" value="1"/>
</dbReference>
<evidence type="ECO:0000313" key="8">
    <source>
        <dbReference type="EMBL" id="KAK8141346.1"/>
    </source>
</evidence>
<gene>
    <name evidence="8" type="ORF">G3M48_000234</name>
</gene>
<dbReference type="EMBL" id="JAAHCF010001032">
    <property type="protein sequence ID" value="KAK8141346.1"/>
    <property type="molecule type" value="Genomic_DNA"/>
</dbReference>
<name>A0AAW0RHC7_9HYPO</name>
<sequence>MIVSARLEKESSNEFGEPVFVSHYINNGVFRHWVLHAHGHKYELRRKAPAAARIEWQGSTSLFASAEYYEPVVGVSGLNMELYKSSVLAAYSPEVGCFFYSMVGWTTLSEQEIERECWDVFQRFGNYGLFYNNCQHFLRALADGIVTTRAPDWQWFMKNAPSGYTYGVKYPLPYEAICAATAITRLKRARPHLSPEEQRKADEFIASLEERVETAEMGDMTEDMVIMEVAGGMAEDIMIMEVAAGGMAEVMAEAEEAVHADQELVFKDMYDALGKPPLMFVDMWPASKPVVLLTSHELAEQMARSSSKFPFSPPKASAIKDLVHLTGQKSILTSEGQEWKRLRKTYSLAFAPAHLMTLLPCMVEKLTPTIARLTALSQSQESFSLFNVAASLTIDIIGAVVMDEEFHAQVDCDSSPQSEIVRLLSEILQTYTSRHSQRWWTIISMEKKRRRLTHQLRPLLEDLVSRKFAEYRQQISSGNKPAKPRSMLALAFSAGGETEPTPQAVSNACDQLMTFFFAGHDSTGVLLSWIFYALSCCPRARDCVREELDALFGKDTRPDMVQEALRSEAGPTLVRKMKYISAVVKETLRLYPPASTARYVPPGQGFTVRDLSSGGEEYCLDDTIMVNCHGILQRDETVYSDSPEDFCPERWLDAARAYPASAWRPFERGPRNCIGQELALLEACIVVAVLARHFYFTKVGLGALDRDDEGRVVVDDRGVSRPKSWLYPMYQITAKPVDGMMMQVCFST</sequence>